<dbReference type="AlphaFoldDB" id="A0A9W9SFE6"/>
<reference evidence="5" key="2">
    <citation type="journal article" date="2023" name="IMA Fungus">
        <title>Comparative genomic study of the Penicillium genus elucidates a diverse pangenome and 15 lateral gene transfer events.</title>
        <authorList>
            <person name="Petersen C."/>
            <person name="Sorensen T."/>
            <person name="Nielsen M.R."/>
            <person name="Sondergaard T.E."/>
            <person name="Sorensen J.L."/>
            <person name="Fitzpatrick D.A."/>
            <person name="Frisvad J.C."/>
            <person name="Nielsen K.L."/>
        </authorList>
    </citation>
    <scope>NUCLEOTIDE SEQUENCE</scope>
    <source>
        <strain evidence="5">IBT 29864</strain>
    </source>
</reference>
<evidence type="ECO:0000259" key="4">
    <source>
        <dbReference type="Pfam" id="PF06441"/>
    </source>
</evidence>
<dbReference type="Gene3D" id="3.40.50.1820">
    <property type="entry name" value="alpha/beta hydrolase"/>
    <property type="match status" value="1"/>
</dbReference>
<evidence type="ECO:0000256" key="2">
    <source>
        <dbReference type="ARBA" id="ARBA00022801"/>
    </source>
</evidence>
<gene>
    <name evidence="5" type="ORF">N7496_004814</name>
</gene>
<dbReference type="InterPro" id="IPR000639">
    <property type="entry name" value="Epox_hydrolase-like"/>
</dbReference>
<dbReference type="Pfam" id="PF08939">
    <property type="entry name" value="Bles03"/>
    <property type="match status" value="1"/>
</dbReference>
<proteinExistence type="inferred from homology"/>
<sequence>MSQPFSILPATARVSPKPFTVAIPREQLTDMETLIRLSKLAPQTYENSQSDMRYGVTTDWLVDMKGQWLKSYNWEKTEDRINSFPQWTTEVEGLNIHFVGLFSEKPDAIPIILIHGWPGSFLEFLPILDKFRQEYTPSTLPYHLIVPSLPGYTFSSGPPVDRNFTTADIARVLDQLMKDIGFESGYVAQGGDIGSRIARGLAVDHESCKAVHLNVCFMGRPEGISDDHLDASERDGIKRMEEFRMMGSGYAIEHGTRPSTIGHVLATNPVALLAWIGEKWLEWVDEPLSSEHILESITLYWLTETFPRSIYTYRQNYPPPPIPATNDPRWYIHKPFGFSFFPRELAPLPRSWVETTGNLVFWGQHKKGGHFAALEQPEALKTDLTKFVEQVWPGDESEQAQLEEQAATYDPEPFWAEIHPRLLSTMQHELSAPPLPMEMEIDSPTKQEEEDGLSTYKPKDRRGPGESIATFTSRLPPSRTSFSNAGPWIWMWKPKSQVKEGDVATLLRKGNELLQAYEEEASSLRAAHDKSGAKTTATLTRKLNPLRRALEQNIFALAKETGVTSGKWMFFPSVDYVDSVWKTVVTALDKDELGNTAKVATDDGSGQARLICVYTEDFSDKGDVKRVLKSLVEKGLVDEEARPIYYKCDAYTHLDIKSNNAYGLKASLFSSRDVLTGKV</sequence>
<dbReference type="InterPro" id="IPR029058">
    <property type="entry name" value="AB_hydrolase_fold"/>
</dbReference>
<dbReference type="GO" id="GO:0017000">
    <property type="term" value="P:antibiotic biosynthetic process"/>
    <property type="evidence" value="ECO:0007669"/>
    <property type="project" value="UniProtKB-ARBA"/>
</dbReference>
<dbReference type="EMBL" id="JAPZBS010000004">
    <property type="protein sequence ID" value="KAJ5377405.1"/>
    <property type="molecule type" value="Genomic_DNA"/>
</dbReference>
<evidence type="ECO:0000256" key="1">
    <source>
        <dbReference type="ARBA" id="ARBA00010088"/>
    </source>
</evidence>
<dbReference type="GO" id="GO:0097176">
    <property type="term" value="P:epoxide metabolic process"/>
    <property type="evidence" value="ECO:0007669"/>
    <property type="project" value="TreeGrafter"/>
</dbReference>
<dbReference type="PANTHER" id="PTHR21661">
    <property type="entry name" value="EPOXIDE HYDROLASE 1-RELATED"/>
    <property type="match status" value="1"/>
</dbReference>
<name>A0A9W9SFE6_9EURO</name>
<dbReference type="Proteomes" id="UP001147782">
    <property type="component" value="Unassembled WGS sequence"/>
</dbReference>
<feature type="domain" description="Epoxide hydrolase N-terminal" evidence="4">
    <location>
        <begin position="16"/>
        <end position="124"/>
    </location>
</feature>
<evidence type="ECO:0000313" key="5">
    <source>
        <dbReference type="EMBL" id="KAJ5377405.1"/>
    </source>
</evidence>
<dbReference type="InterPro" id="IPR023398">
    <property type="entry name" value="TIF_eIF4e-like"/>
</dbReference>
<evidence type="ECO:0000256" key="3">
    <source>
        <dbReference type="SAM" id="MobiDB-lite"/>
    </source>
</evidence>
<accession>A0A9W9SFE6</accession>
<dbReference type="GeneID" id="81436922"/>
<dbReference type="SUPFAM" id="SSF53474">
    <property type="entry name" value="alpha/beta-Hydrolases"/>
    <property type="match status" value="1"/>
</dbReference>
<dbReference type="GO" id="GO:0004301">
    <property type="term" value="F:epoxide hydrolase activity"/>
    <property type="evidence" value="ECO:0007669"/>
    <property type="project" value="TreeGrafter"/>
</dbReference>
<protein>
    <submittedName>
        <fullName evidence="5">Isopenicillin N synthase</fullName>
    </submittedName>
</protein>
<keyword evidence="2" id="KW-0378">Hydrolase</keyword>
<comment type="caution">
    <text evidence="5">The sequence shown here is derived from an EMBL/GenBank/DDBJ whole genome shotgun (WGS) entry which is preliminary data.</text>
</comment>
<keyword evidence="6" id="KW-1185">Reference proteome</keyword>
<dbReference type="Gene3D" id="3.30.760.10">
    <property type="entry name" value="RNA Cap, Translation Initiation Factor Eif4e"/>
    <property type="match status" value="1"/>
</dbReference>
<dbReference type="InterPro" id="IPR015034">
    <property type="entry name" value="Bles03"/>
</dbReference>
<dbReference type="PRINTS" id="PR00412">
    <property type="entry name" value="EPOXHYDRLASE"/>
</dbReference>
<evidence type="ECO:0000313" key="6">
    <source>
        <dbReference type="Proteomes" id="UP001147782"/>
    </source>
</evidence>
<dbReference type="InterPro" id="IPR010497">
    <property type="entry name" value="Epoxide_hydro_N"/>
</dbReference>
<dbReference type="RefSeq" id="XP_056556268.1">
    <property type="nucleotide sequence ID" value="XM_056697743.1"/>
</dbReference>
<dbReference type="PANTHER" id="PTHR21661:SF39">
    <property type="entry name" value="HYDROLASE, PUTATIVE (AFU_ORTHOLOGUE AFUA_3G08960)-RELATED"/>
    <property type="match status" value="1"/>
</dbReference>
<feature type="region of interest" description="Disordered" evidence="3">
    <location>
        <begin position="443"/>
        <end position="476"/>
    </location>
</feature>
<organism evidence="5 6">
    <name type="scientific">Penicillium cataractarum</name>
    <dbReference type="NCBI Taxonomy" id="2100454"/>
    <lineage>
        <taxon>Eukaryota</taxon>
        <taxon>Fungi</taxon>
        <taxon>Dikarya</taxon>
        <taxon>Ascomycota</taxon>
        <taxon>Pezizomycotina</taxon>
        <taxon>Eurotiomycetes</taxon>
        <taxon>Eurotiomycetidae</taxon>
        <taxon>Eurotiales</taxon>
        <taxon>Aspergillaceae</taxon>
        <taxon>Penicillium</taxon>
    </lineage>
</organism>
<dbReference type="Pfam" id="PF06441">
    <property type="entry name" value="EHN"/>
    <property type="match status" value="1"/>
</dbReference>
<dbReference type="SUPFAM" id="SSF55418">
    <property type="entry name" value="eIF4e-like"/>
    <property type="match status" value="1"/>
</dbReference>
<dbReference type="OrthoDB" id="7130006at2759"/>
<dbReference type="GO" id="GO:0072330">
    <property type="term" value="P:monocarboxylic acid biosynthetic process"/>
    <property type="evidence" value="ECO:0007669"/>
    <property type="project" value="UniProtKB-ARBA"/>
</dbReference>
<comment type="similarity">
    <text evidence="1">Belongs to the peptidase S33 family.</text>
</comment>
<reference evidence="5" key="1">
    <citation type="submission" date="2022-11" db="EMBL/GenBank/DDBJ databases">
        <authorList>
            <person name="Petersen C."/>
        </authorList>
    </citation>
    <scope>NUCLEOTIDE SEQUENCE</scope>
    <source>
        <strain evidence="5">IBT 29864</strain>
    </source>
</reference>